<evidence type="ECO:0000259" key="3">
    <source>
        <dbReference type="Pfam" id="PF03629"/>
    </source>
</evidence>
<protein>
    <submittedName>
        <fullName evidence="4">SIAE</fullName>
        <ecNumber evidence="4">3.1.1.53</ecNumber>
    </submittedName>
</protein>
<dbReference type="AlphaFoldDB" id="A0A8S3SU68"/>
<evidence type="ECO:0000313" key="4">
    <source>
        <dbReference type="EMBL" id="CAG2222324.1"/>
    </source>
</evidence>
<gene>
    <name evidence="4" type="ORF">MEDL_35696</name>
</gene>
<feature type="compositionally biased region" description="Polar residues" evidence="2">
    <location>
        <begin position="525"/>
        <end position="535"/>
    </location>
</feature>
<dbReference type="GO" id="GO:0001681">
    <property type="term" value="F:sialate O-acetylesterase activity"/>
    <property type="evidence" value="ECO:0007669"/>
    <property type="project" value="UniProtKB-EC"/>
</dbReference>
<evidence type="ECO:0000256" key="1">
    <source>
        <dbReference type="ARBA" id="ARBA00022801"/>
    </source>
</evidence>
<dbReference type="Pfam" id="PF03629">
    <property type="entry name" value="SASA"/>
    <property type="match status" value="1"/>
</dbReference>
<feature type="domain" description="Sialate O-acetylesterase" evidence="3">
    <location>
        <begin position="100"/>
        <end position="281"/>
    </location>
</feature>
<dbReference type="InterPro" id="IPR036514">
    <property type="entry name" value="SGNH_hydro_sf"/>
</dbReference>
<dbReference type="EC" id="3.1.1.53" evidence="4"/>
<dbReference type="InterPro" id="IPR001969">
    <property type="entry name" value="Aspartic_peptidase_AS"/>
</dbReference>
<name>A0A8S3SU68_MYTED</name>
<keyword evidence="1 4" id="KW-0378">Hydrolase</keyword>
<proteinExistence type="predicted"/>
<dbReference type="GO" id="GO:0004190">
    <property type="term" value="F:aspartic-type endopeptidase activity"/>
    <property type="evidence" value="ECO:0007669"/>
    <property type="project" value="InterPro"/>
</dbReference>
<accession>A0A8S3SU68</accession>
<feature type="compositionally biased region" description="Low complexity" evidence="2">
    <location>
        <begin position="514"/>
        <end position="523"/>
    </location>
</feature>
<dbReference type="PANTHER" id="PTHR22901">
    <property type="entry name" value="SIALATE O-ACETYLESTERASE"/>
    <property type="match status" value="1"/>
</dbReference>
<feature type="region of interest" description="Disordered" evidence="2">
    <location>
        <begin position="514"/>
        <end position="548"/>
    </location>
</feature>
<reference evidence="4" key="1">
    <citation type="submission" date="2021-03" db="EMBL/GenBank/DDBJ databases">
        <authorList>
            <person name="Bekaert M."/>
        </authorList>
    </citation>
    <scope>NUCLEOTIDE SEQUENCE</scope>
</reference>
<dbReference type="PROSITE" id="PS00141">
    <property type="entry name" value="ASP_PROTEASE"/>
    <property type="match status" value="1"/>
</dbReference>
<dbReference type="PANTHER" id="PTHR22901:SF0">
    <property type="entry name" value="SIALATE O-ACETYLESTERASE"/>
    <property type="match status" value="1"/>
</dbReference>
<organism evidence="4 5">
    <name type="scientific">Mytilus edulis</name>
    <name type="common">Blue mussel</name>
    <dbReference type="NCBI Taxonomy" id="6550"/>
    <lineage>
        <taxon>Eukaryota</taxon>
        <taxon>Metazoa</taxon>
        <taxon>Spiralia</taxon>
        <taxon>Lophotrochozoa</taxon>
        <taxon>Mollusca</taxon>
        <taxon>Bivalvia</taxon>
        <taxon>Autobranchia</taxon>
        <taxon>Pteriomorphia</taxon>
        <taxon>Mytilida</taxon>
        <taxon>Mytiloidea</taxon>
        <taxon>Mytilidae</taxon>
        <taxon>Mytilinae</taxon>
        <taxon>Mytilus</taxon>
    </lineage>
</organism>
<keyword evidence="5" id="KW-1185">Reference proteome</keyword>
<dbReference type="Gene3D" id="2.40.70.10">
    <property type="entry name" value="Acid Proteases"/>
    <property type="match status" value="1"/>
</dbReference>
<dbReference type="GO" id="GO:0006508">
    <property type="term" value="P:proteolysis"/>
    <property type="evidence" value="ECO:0007669"/>
    <property type="project" value="InterPro"/>
</dbReference>
<dbReference type="Proteomes" id="UP000683360">
    <property type="component" value="Unassembled WGS sequence"/>
</dbReference>
<dbReference type="InterPro" id="IPR039329">
    <property type="entry name" value="SIAE"/>
</dbReference>
<dbReference type="InterPro" id="IPR005181">
    <property type="entry name" value="SASA"/>
</dbReference>
<dbReference type="SUPFAM" id="SSF52266">
    <property type="entry name" value="SGNH hydrolase"/>
    <property type="match status" value="1"/>
</dbReference>
<evidence type="ECO:0000256" key="2">
    <source>
        <dbReference type="SAM" id="MobiDB-lite"/>
    </source>
</evidence>
<feature type="compositionally biased region" description="Basic and acidic residues" evidence="2">
    <location>
        <begin position="536"/>
        <end position="548"/>
    </location>
</feature>
<dbReference type="OrthoDB" id="42638at2759"/>
<evidence type="ECO:0000313" key="5">
    <source>
        <dbReference type="Proteomes" id="UP000683360"/>
    </source>
</evidence>
<dbReference type="InterPro" id="IPR021109">
    <property type="entry name" value="Peptidase_aspartic_dom_sf"/>
</dbReference>
<sequence>MRSTRKKDVGNFTFSFAAYYGDNMVLQKAPQAAIVWGYGEQVGSDVVVTGFDHEAVTTTVTELNTWSVKLPPIKETNSTYTITAKSQNKTIMLKNVLFGDIWICSGQSNMVFTLDMANDAQAEMQEAKNYSHIRVFTASQETSDTPLTDLKGVAEPWSIPSQDSVGHKPWTYFSAVCWLYGKLLYQNRGYPIGLITSAWGGTAIELWSSANALAKCGIKEGKLDNLTLTHSSLWNAMMAPFTRLTIYGVVWYQGEANAGSPDTYNCTFPEMIADWRKQFTTNSDGQTNSLFPFGFVQLAPNRDRSKYDISTGFPDIRWHQTADMGYVPNYYMSNVFMAVAMDLPDFSSPYGSIHPRYKQDVASRLLTSALAVAYNKHTNIRYQGPQPDGYSLHEGDKTIRIGYDNRSTHLDIRSMEGFEVCCSTNNRSVCNKFDNSSRWMPAPIVEYDAFSVRVWYAACADNEHVVGLRYEWRESPCDLFRCAIYSKENGLPAPPMITVGGTAIAEGYAEAEGTAEAKGSAEGDSGNTRRVMTSCESRRDSGDLPRTLDRGVLHNMGATYQALPLTSRGRFRVGVNGTDHEHRTDEMTSNLNYSGINNKPNFERDYEINLQNTNCYKKKPALFDGEGNWEDYLVQFELIAAINKWSDLEKALELATSLRGTAQSILTDLRPEMRTNFVRLTAALASRFQPENQAEMYRAQMKSRIRGRTEQIPVLGQDIKRLVRLAYPSAPMEVRDLARDCFIDSLNDADMEWAIFQAKAKTIDNAVHVALEYEAFQNGRRKHSTKPVRAVDEYDNFDLKREIYLSEQVDDISGRLAKMGESGRPNDWSGKLSVAETEDQVLAETNYDLGESKNFDKLSQIKSTNSDSLYVIVNVFDMKLNCLIDTGSTVSVLNSSMYNTMSQSAKPKLSNQCSGLRMANGSVVMPMGTAVFPVQLNKKIVYHRLIVADIDIPMIIGFDFLNKNNCILDMGKRTIEIDGQFITCQREHCLNSIFKISSVEDVEIPPTSEMIVQGTILQGIPHKVTGLIEPAGSFSPTMAVLLPRQW</sequence>
<dbReference type="SUPFAM" id="SSF50630">
    <property type="entry name" value="Acid proteases"/>
    <property type="match status" value="1"/>
</dbReference>
<dbReference type="Gene3D" id="3.40.50.1110">
    <property type="entry name" value="SGNH hydrolase"/>
    <property type="match status" value="1"/>
</dbReference>
<dbReference type="EMBL" id="CAJPWZ010001742">
    <property type="protein sequence ID" value="CAG2222324.1"/>
    <property type="molecule type" value="Genomic_DNA"/>
</dbReference>
<dbReference type="GO" id="GO:0005975">
    <property type="term" value="P:carbohydrate metabolic process"/>
    <property type="evidence" value="ECO:0007669"/>
    <property type="project" value="TreeGrafter"/>
</dbReference>
<comment type="caution">
    <text evidence="4">The sequence shown here is derived from an EMBL/GenBank/DDBJ whole genome shotgun (WGS) entry which is preliminary data.</text>
</comment>